<sequence length="140" mass="16454">MTGDILKLLSELNWNNKEKQTIAIKVLSSRKDYNFKMLIAPLQNEFYENQGIWWKDIALGCAIVLSNKSDSEIINLLPDLLVWLQDLNWPGAVEVFERLKKIPYLLIKKYLNDTIYKAQIENDDQWIEWLTLLNKSLLTL</sequence>
<organism evidence="2 3">
    <name type="scientific">Acholeplasma laidlawii</name>
    <dbReference type="NCBI Taxonomy" id="2148"/>
    <lineage>
        <taxon>Bacteria</taxon>
        <taxon>Bacillati</taxon>
        <taxon>Mycoplasmatota</taxon>
        <taxon>Mollicutes</taxon>
        <taxon>Acholeplasmatales</taxon>
        <taxon>Acholeplasmataceae</taxon>
        <taxon>Acholeplasma</taxon>
    </lineage>
</organism>
<dbReference type="Gene3D" id="1.25.40.750">
    <property type="entry name" value="Domain of unknown function DUF5071"/>
    <property type="match status" value="1"/>
</dbReference>
<name>A0A553IIT2_ACHLA</name>
<feature type="domain" description="DUF5071" evidence="1">
    <location>
        <begin position="65"/>
        <end position="130"/>
    </location>
</feature>
<protein>
    <submittedName>
        <fullName evidence="2">DUF5071 domain-containing protein</fullName>
    </submittedName>
</protein>
<dbReference type="GeneID" id="41338621"/>
<accession>A0A553IIT2</accession>
<comment type="caution">
    <text evidence="2">The sequence shown here is derived from an EMBL/GenBank/DDBJ whole genome shotgun (WGS) entry which is preliminary data.</text>
</comment>
<dbReference type="Proteomes" id="UP000315938">
    <property type="component" value="Unassembled WGS sequence"/>
</dbReference>
<dbReference type="InterPro" id="IPR031837">
    <property type="entry name" value="DUF5071"/>
</dbReference>
<dbReference type="AlphaFoldDB" id="A0A553IIT2"/>
<reference evidence="2 3" key="1">
    <citation type="submission" date="2019-07" db="EMBL/GenBank/DDBJ databases">
        <title>Genome sequence of Acholeplasma laidlawii strain with increased resistance to erythromycin.</title>
        <authorList>
            <person name="Medvedeva E.S."/>
            <person name="Baranova N.B."/>
            <person name="Siniagina M.N."/>
            <person name="Mouzykantov A."/>
            <person name="Chernova O.A."/>
            <person name="Chernov V.M."/>
        </authorList>
    </citation>
    <scope>NUCLEOTIDE SEQUENCE [LARGE SCALE GENOMIC DNA]</scope>
    <source>
        <strain evidence="2 3">PG8REry</strain>
    </source>
</reference>
<proteinExistence type="predicted"/>
<evidence type="ECO:0000259" key="1">
    <source>
        <dbReference type="Pfam" id="PF16804"/>
    </source>
</evidence>
<dbReference type="InterPro" id="IPR038692">
    <property type="entry name" value="Cthe_2751_sf"/>
</dbReference>
<evidence type="ECO:0000313" key="2">
    <source>
        <dbReference type="EMBL" id="TRY00108.1"/>
    </source>
</evidence>
<gene>
    <name evidence="2" type="ORF">FNV44_03425</name>
</gene>
<evidence type="ECO:0000313" key="3">
    <source>
        <dbReference type="Proteomes" id="UP000315938"/>
    </source>
</evidence>
<dbReference type="RefSeq" id="WP_012242390.1">
    <property type="nucleotide sequence ID" value="NZ_JACAOE010000001.1"/>
</dbReference>
<dbReference type="EMBL" id="VKID01000001">
    <property type="protein sequence ID" value="TRY00108.1"/>
    <property type="molecule type" value="Genomic_DNA"/>
</dbReference>
<dbReference type="Pfam" id="PF16804">
    <property type="entry name" value="DUF5071"/>
    <property type="match status" value="1"/>
</dbReference>